<dbReference type="AlphaFoldDB" id="A0A843S7I8"/>
<feature type="compositionally biased region" description="Basic and acidic residues" evidence="1">
    <location>
        <begin position="12"/>
        <end position="21"/>
    </location>
</feature>
<dbReference type="EMBL" id="WHUF01000003">
    <property type="protein sequence ID" value="MQA20375.1"/>
    <property type="molecule type" value="Genomic_DNA"/>
</dbReference>
<dbReference type="Proteomes" id="UP000444318">
    <property type="component" value="Unassembled WGS sequence"/>
</dbReference>
<dbReference type="InterPro" id="IPR023346">
    <property type="entry name" value="Lysozyme-like_dom_sf"/>
</dbReference>
<sequence>MTTHATRKKRVAHGDTSERDPSVVPESSKSALREAMRLEKIPTTQFQDLLWIMAQESSGKVDARNSYSTARGLFQLLRNNYELNPNGADSFGNDVEECQGGIRYIRQRYHSAAKARKFWQRHHWYY</sequence>
<dbReference type="RefSeq" id="WP_152804777.1">
    <property type="nucleotide sequence ID" value="NZ_WHUF01000003.1"/>
</dbReference>
<evidence type="ECO:0008006" key="4">
    <source>
        <dbReference type="Google" id="ProtNLM"/>
    </source>
</evidence>
<evidence type="ECO:0000313" key="2">
    <source>
        <dbReference type="EMBL" id="MQA20375.1"/>
    </source>
</evidence>
<gene>
    <name evidence="2" type="ORF">GEV01_12720</name>
</gene>
<proteinExistence type="predicted"/>
<feature type="compositionally biased region" description="Basic residues" evidence="1">
    <location>
        <begin position="1"/>
        <end position="11"/>
    </location>
</feature>
<comment type="caution">
    <text evidence="2">The sequence shown here is derived from an EMBL/GenBank/DDBJ whole genome shotgun (WGS) entry which is preliminary data.</text>
</comment>
<keyword evidence="3" id="KW-1185">Reference proteome</keyword>
<reference evidence="2 3" key="1">
    <citation type="submission" date="2019-10" db="EMBL/GenBank/DDBJ databases">
        <title>Two novel species isolated from a subtropical stream in China.</title>
        <authorList>
            <person name="Lu H."/>
        </authorList>
    </citation>
    <scope>NUCLEOTIDE SEQUENCE [LARGE SCALE GENOMIC DNA]</scope>
    <source>
        <strain evidence="2 3">FT103W</strain>
    </source>
</reference>
<protein>
    <recommendedName>
        <fullName evidence="4">Transglycosylase SLT domain-containing protein</fullName>
    </recommendedName>
</protein>
<dbReference type="SUPFAM" id="SSF53955">
    <property type="entry name" value="Lysozyme-like"/>
    <property type="match status" value="1"/>
</dbReference>
<organism evidence="2 3">
    <name type="scientific">Rugamonas rivuli</name>
    <dbReference type="NCBI Taxonomy" id="2743358"/>
    <lineage>
        <taxon>Bacteria</taxon>
        <taxon>Pseudomonadati</taxon>
        <taxon>Pseudomonadota</taxon>
        <taxon>Betaproteobacteria</taxon>
        <taxon>Burkholderiales</taxon>
        <taxon>Oxalobacteraceae</taxon>
        <taxon>Telluria group</taxon>
        <taxon>Rugamonas</taxon>
    </lineage>
</organism>
<feature type="region of interest" description="Disordered" evidence="1">
    <location>
        <begin position="1"/>
        <end position="30"/>
    </location>
</feature>
<accession>A0A843S7I8</accession>
<evidence type="ECO:0000256" key="1">
    <source>
        <dbReference type="SAM" id="MobiDB-lite"/>
    </source>
</evidence>
<evidence type="ECO:0000313" key="3">
    <source>
        <dbReference type="Proteomes" id="UP000444318"/>
    </source>
</evidence>
<name>A0A843S7I8_9BURK</name>
<dbReference type="Gene3D" id="1.10.530.10">
    <property type="match status" value="1"/>
</dbReference>